<feature type="transmembrane region" description="Helical" evidence="1">
    <location>
        <begin position="5"/>
        <end position="23"/>
    </location>
</feature>
<keyword evidence="1" id="KW-0472">Membrane</keyword>
<keyword evidence="3" id="KW-1185">Reference proteome</keyword>
<sequence length="85" mass="9656">MKIKYIIIVILLASLGSIIYGFTIMESNPVIANKYIGFGTVGIFLIAMPLFLIKESKGKKVKDYMLTEENIRKMQGKKEEKPDNQ</sequence>
<evidence type="ECO:0000256" key="1">
    <source>
        <dbReference type="SAM" id="Phobius"/>
    </source>
</evidence>
<protein>
    <recommendedName>
        <fullName evidence="4">Isoleucyl-tRNA synthetase</fullName>
    </recommendedName>
</protein>
<gene>
    <name evidence="2" type="ORF">ABXZ32_06075</name>
</gene>
<evidence type="ECO:0008006" key="4">
    <source>
        <dbReference type="Google" id="ProtNLM"/>
    </source>
</evidence>
<comment type="caution">
    <text evidence="2">The sequence shown here is derived from an EMBL/GenBank/DDBJ whole genome shotgun (WGS) entry which is preliminary data.</text>
</comment>
<evidence type="ECO:0000313" key="3">
    <source>
        <dbReference type="Proteomes" id="UP001549773"/>
    </source>
</evidence>
<keyword evidence="1" id="KW-0812">Transmembrane</keyword>
<keyword evidence="1" id="KW-1133">Transmembrane helix</keyword>
<feature type="transmembrane region" description="Helical" evidence="1">
    <location>
        <begin position="35"/>
        <end position="53"/>
    </location>
</feature>
<organism evidence="2 3">
    <name type="scientific">Sediminicola luteus</name>
    <dbReference type="NCBI Taxonomy" id="319238"/>
    <lineage>
        <taxon>Bacteria</taxon>
        <taxon>Pseudomonadati</taxon>
        <taxon>Bacteroidota</taxon>
        <taxon>Flavobacteriia</taxon>
        <taxon>Flavobacteriales</taxon>
        <taxon>Flavobacteriaceae</taxon>
        <taxon>Sediminicola</taxon>
    </lineage>
</organism>
<dbReference type="RefSeq" id="WP_354617777.1">
    <property type="nucleotide sequence ID" value="NZ_JBEWYP010000002.1"/>
</dbReference>
<dbReference type="EMBL" id="JBEWYP010000002">
    <property type="protein sequence ID" value="MET7028952.1"/>
    <property type="molecule type" value="Genomic_DNA"/>
</dbReference>
<reference evidence="2 3" key="1">
    <citation type="submission" date="2024-07" db="EMBL/GenBank/DDBJ databases">
        <title>The genome sequence of type strain Sediminicola luteus GDMCC 1.2596T.</title>
        <authorList>
            <person name="Liu Y."/>
        </authorList>
    </citation>
    <scope>NUCLEOTIDE SEQUENCE [LARGE SCALE GENOMIC DNA]</scope>
    <source>
        <strain evidence="2 3">GDMCC 1.2596</strain>
    </source>
</reference>
<evidence type="ECO:0000313" key="2">
    <source>
        <dbReference type="EMBL" id="MET7028952.1"/>
    </source>
</evidence>
<accession>A0ABV2TVM1</accession>
<name>A0ABV2TVM1_9FLAO</name>
<proteinExistence type="predicted"/>
<dbReference type="Proteomes" id="UP001549773">
    <property type="component" value="Unassembled WGS sequence"/>
</dbReference>